<feature type="compositionally biased region" description="Acidic residues" evidence="7">
    <location>
        <begin position="20"/>
        <end position="30"/>
    </location>
</feature>
<keyword evidence="3" id="KW-0317">Glutathione biosynthesis</keyword>
<evidence type="ECO:0000256" key="3">
    <source>
        <dbReference type="ARBA" id="ARBA00022684"/>
    </source>
</evidence>
<feature type="compositionally biased region" description="Low complexity" evidence="7">
    <location>
        <begin position="407"/>
        <end position="423"/>
    </location>
</feature>
<organism evidence="10">
    <name type="scientific">Castor canadensis</name>
    <name type="common">American beaver</name>
    <dbReference type="NCBI Taxonomy" id="51338"/>
    <lineage>
        <taxon>Eukaryota</taxon>
        <taxon>Metazoa</taxon>
        <taxon>Chordata</taxon>
        <taxon>Craniata</taxon>
        <taxon>Vertebrata</taxon>
        <taxon>Euteleostomi</taxon>
        <taxon>Mammalia</taxon>
        <taxon>Eutheria</taxon>
        <taxon>Euarchontoglires</taxon>
        <taxon>Glires</taxon>
        <taxon>Rodentia</taxon>
        <taxon>Castorimorpha</taxon>
        <taxon>Castoridae</taxon>
        <taxon>Castor</taxon>
    </lineage>
</organism>
<evidence type="ECO:0000256" key="6">
    <source>
        <dbReference type="ARBA" id="ARBA00047169"/>
    </source>
</evidence>
<dbReference type="PANTHER" id="PTHR47278:SF1">
    <property type="entry name" value="GLUTATHIONE HYDROLASE 6"/>
    <property type="match status" value="1"/>
</dbReference>
<dbReference type="PRINTS" id="PR01210">
    <property type="entry name" value="GGTRANSPTASE"/>
</dbReference>
<dbReference type="CTD" id="124975"/>
<dbReference type="GeneID" id="109686249"/>
<dbReference type="InterPro" id="IPR029055">
    <property type="entry name" value="Ntn_hydrolases_N"/>
</dbReference>
<dbReference type="InterPro" id="IPR043137">
    <property type="entry name" value="GGT_ssub_C"/>
</dbReference>
<evidence type="ECO:0000256" key="5">
    <source>
        <dbReference type="ARBA" id="ARBA00033701"/>
    </source>
</evidence>
<feature type="compositionally biased region" description="Polar residues" evidence="7">
    <location>
        <begin position="424"/>
        <end position="433"/>
    </location>
</feature>
<dbReference type="Gene3D" id="3.60.20.40">
    <property type="match status" value="1"/>
</dbReference>
<proteinExistence type="inferred from homology"/>
<feature type="region of interest" description="Disordered" evidence="7">
    <location>
        <begin position="20"/>
        <end position="47"/>
    </location>
</feature>
<comment type="subunit">
    <text evidence="6">Heterodimer composed of the light and heavy chains. The active site is located in the light chain.</text>
</comment>
<accession>A0A8B7UID7</accession>
<comment type="pathway">
    <text evidence="1">Sulfur metabolism; glutathione metabolism.</text>
</comment>
<name>A0A8B7UID7_CASCN</name>
<protein>
    <submittedName>
        <fullName evidence="10">Gamma-glutamyltransferase 6 isoform X3</fullName>
    </submittedName>
</protein>
<dbReference type="AlphaFoldDB" id="A0A8B7UID7"/>
<reference evidence="10" key="2">
    <citation type="submission" date="2025-04" db="UniProtKB">
        <authorList>
            <consortium name="RefSeq"/>
        </authorList>
    </citation>
    <scope>IDENTIFICATION</scope>
    <source>
        <tissue evidence="10">Leukocyte</tissue>
    </source>
</reference>
<dbReference type="GO" id="GO:0070062">
    <property type="term" value="C:extracellular exosome"/>
    <property type="evidence" value="ECO:0007669"/>
    <property type="project" value="TreeGrafter"/>
</dbReference>
<evidence type="ECO:0000313" key="8">
    <source>
        <dbReference type="Ensembl" id="ENSCCNP00000025301.1"/>
    </source>
</evidence>
<evidence type="ECO:0000313" key="10">
    <source>
        <dbReference type="RefSeq" id="XP_020019072.1"/>
    </source>
</evidence>
<dbReference type="SUPFAM" id="SSF56235">
    <property type="entry name" value="N-terminal nucleophile aminohydrolases (Ntn hydrolases)"/>
    <property type="match status" value="1"/>
</dbReference>
<evidence type="ECO:0000256" key="1">
    <source>
        <dbReference type="ARBA" id="ARBA00005115"/>
    </source>
</evidence>
<evidence type="ECO:0000256" key="7">
    <source>
        <dbReference type="SAM" id="MobiDB-lite"/>
    </source>
</evidence>
<dbReference type="GO" id="GO:0006750">
    <property type="term" value="P:glutathione biosynthetic process"/>
    <property type="evidence" value="ECO:0007669"/>
    <property type="project" value="UniProtKB-KW"/>
</dbReference>
<keyword evidence="9" id="KW-1185">Reference proteome</keyword>
<comment type="similarity">
    <text evidence="2">Belongs to the gamma-glutamyltransferase family.</text>
</comment>
<dbReference type="RefSeq" id="XP_020019072.1">
    <property type="nucleotide sequence ID" value="XM_020163483.1"/>
</dbReference>
<evidence type="ECO:0000256" key="2">
    <source>
        <dbReference type="ARBA" id="ARBA00009381"/>
    </source>
</evidence>
<sequence length="459" mass="47553">MEASAEPVLYHKLQIWEPSMELEEEEEEERSELLVTGPGRPQDAPGNRVGGLPGAWARLVAALLLLAVSCSLAIRQLQSRGSAGGSLGSAAPPASGHSHHTGVYHHSAIISPAGAMFWGLFHNSSSGNSTALTSGPAQTLAPGLGLPAALPALHLLHTRFGHLPWPRLLMDSASLAQEGFIIDAHLANALAAQGTKGLCPLLCHADGTPLGFGAQATNPKLASVLHRAALAPTPDLSGNALLSLLVRDLGLEEPSARPMPTLEPALWLSIPQGILFTTPSPSAGPELLALLEAALHSRTPSPDPCPPLLQTAMTPVSSILATVDSSGSMLLLISSLNSSFGSGHLSPSTGVLLSNLVDRSATSAWACPLILSSSLDDTETDVLGLVASGAPNMARTMTHALLSHLSEPQAQTQHQHQAQQEPTENPSSCSQGTSLQVAAHAEHVFVSSVPKGCCPFQGF</sequence>
<dbReference type="InterPro" id="IPR052688">
    <property type="entry name" value="Gamma-glutamyltransfase"/>
</dbReference>
<comment type="catalytic activity">
    <reaction evidence="5">
        <text>glutathione + H2O = L-cysteinylglycine + L-glutamate</text>
        <dbReference type="Rhea" id="RHEA:28807"/>
        <dbReference type="ChEBI" id="CHEBI:15377"/>
        <dbReference type="ChEBI" id="CHEBI:29985"/>
        <dbReference type="ChEBI" id="CHEBI:57925"/>
        <dbReference type="ChEBI" id="CHEBI:61694"/>
        <dbReference type="EC" id="3.4.19.13"/>
    </reaction>
    <physiologicalReaction direction="left-to-right" evidence="5">
        <dbReference type="Rhea" id="RHEA:28808"/>
    </physiologicalReaction>
</comment>
<evidence type="ECO:0000313" key="9">
    <source>
        <dbReference type="Proteomes" id="UP001732720"/>
    </source>
</evidence>
<feature type="region of interest" description="Disordered" evidence="7">
    <location>
        <begin position="407"/>
        <end position="433"/>
    </location>
</feature>
<comment type="catalytic activity">
    <reaction evidence="4">
        <text>an S-substituted glutathione + H2O = an S-substituted L-cysteinylglycine + L-glutamate</text>
        <dbReference type="Rhea" id="RHEA:59468"/>
        <dbReference type="ChEBI" id="CHEBI:15377"/>
        <dbReference type="ChEBI" id="CHEBI:29985"/>
        <dbReference type="ChEBI" id="CHEBI:90779"/>
        <dbReference type="ChEBI" id="CHEBI:143103"/>
        <dbReference type="EC" id="3.4.19.13"/>
    </reaction>
    <physiologicalReaction direction="left-to-right" evidence="4">
        <dbReference type="Rhea" id="RHEA:59469"/>
    </physiologicalReaction>
</comment>
<dbReference type="UniPathway" id="UPA00204"/>
<reference evidence="8" key="1">
    <citation type="submission" date="2023-09" db="UniProtKB">
        <authorList>
            <consortium name="Ensembl"/>
        </authorList>
    </citation>
    <scope>IDENTIFICATION</scope>
</reference>
<dbReference type="GO" id="GO:0036374">
    <property type="term" value="F:glutathione hydrolase activity"/>
    <property type="evidence" value="ECO:0007669"/>
    <property type="project" value="UniProtKB-EC"/>
</dbReference>
<dbReference type="PANTHER" id="PTHR47278">
    <property type="entry name" value="GLUTATHIONE HYDROLASE 6"/>
    <property type="match status" value="1"/>
</dbReference>
<dbReference type="Ensembl" id="ENSCCNT00000032183.1">
    <property type="protein sequence ID" value="ENSCCNP00000025301.1"/>
    <property type="gene ID" value="ENSCCNG00000024688.1"/>
</dbReference>
<dbReference type="Pfam" id="PF01019">
    <property type="entry name" value="G_glu_transpept"/>
    <property type="match status" value="2"/>
</dbReference>
<gene>
    <name evidence="8 10" type="primary">Ggt6</name>
</gene>
<dbReference type="OrthoDB" id="1081007at2759"/>
<dbReference type="Proteomes" id="UP001732720">
    <property type="component" value="Chromosome 11"/>
</dbReference>
<evidence type="ECO:0000256" key="4">
    <source>
        <dbReference type="ARBA" id="ARBA00033643"/>
    </source>
</evidence>